<dbReference type="PANTHER" id="PTHR35801">
    <property type="entry name" value="PHOSPHOSERINE PHOSPHATASE RSBX"/>
    <property type="match status" value="1"/>
</dbReference>
<dbReference type="EMBL" id="JAUSUB010000035">
    <property type="protein sequence ID" value="MDQ0273199.1"/>
    <property type="molecule type" value="Genomic_DNA"/>
</dbReference>
<accession>A0ABU0AQP6</accession>
<feature type="domain" description="PPM-type phosphatase" evidence="1">
    <location>
        <begin position="6"/>
        <end position="195"/>
    </location>
</feature>
<dbReference type="PANTHER" id="PTHR35801:SF1">
    <property type="entry name" value="PHOSPHOSERINE PHOSPHATASE RSBX"/>
    <property type="match status" value="1"/>
</dbReference>
<keyword evidence="2" id="KW-0378">Hydrolase</keyword>
<evidence type="ECO:0000259" key="1">
    <source>
        <dbReference type="SMART" id="SM00331"/>
    </source>
</evidence>
<comment type="caution">
    <text evidence="2">The sequence shown here is derived from an EMBL/GenBank/DDBJ whole genome shotgun (WGS) entry which is preliminary data.</text>
</comment>
<reference evidence="2 3" key="1">
    <citation type="submission" date="2023-07" db="EMBL/GenBank/DDBJ databases">
        <title>Genomic Encyclopedia of Type Strains, Phase IV (KMG-IV): sequencing the most valuable type-strain genomes for metagenomic binning, comparative biology and taxonomic classification.</title>
        <authorList>
            <person name="Goeker M."/>
        </authorList>
    </citation>
    <scope>NUCLEOTIDE SEQUENCE [LARGE SCALE GENOMIC DNA]</scope>
    <source>
        <strain evidence="2 3">DSM 23494</strain>
    </source>
</reference>
<dbReference type="Proteomes" id="UP001238088">
    <property type="component" value="Unassembled WGS sequence"/>
</dbReference>
<dbReference type="Gene3D" id="3.60.40.10">
    <property type="entry name" value="PPM-type phosphatase domain"/>
    <property type="match status" value="1"/>
</dbReference>
<dbReference type="InterPro" id="IPR036457">
    <property type="entry name" value="PPM-type-like_dom_sf"/>
</dbReference>
<dbReference type="InterPro" id="IPR001932">
    <property type="entry name" value="PPM-type_phosphatase-like_dom"/>
</dbReference>
<evidence type="ECO:0000313" key="2">
    <source>
        <dbReference type="EMBL" id="MDQ0273199.1"/>
    </source>
</evidence>
<dbReference type="SMART" id="SM00331">
    <property type="entry name" value="PP2C_SIG"/>
    <property type="match status" value="1"/>
</dbReference>
<dbReference type="EC" id="3.1.3.3" evidence="2"/>
<dbReference type="RefSeq" id="WP_307478995.1">
    <property type="nucleotide sequence ID" value="NZ_JAUSUB010000035.1"/>
</dbReference>
<dbReference type="SUPFAM" id="SSF81606">
    <property type="entry name" value="PP2C-like"/>
    <property type="match status" value="1"/>
</dbReference>
<name>A0ABU0AQP6_9BACI</name>
<gene>
    <name evidence="2" type="ORF">J2S17_005120</name>
</gene>
<dbReference type="GO" id="GO:0016787">
    <property type="term" value="F:hydrolase activity"/>
    <property type="evidence" value="ECO:0007669"/>
    <property type="project" value="UniProtKB-KW"/>
</dbReference>
<keyword evidence="3" id="KW-1185">Reference proteome</keyword>
<proteinExistence type="predicted"/>
<evidence type="ECO:0000313" key="3">
    <source>
        <dbReference type="Proteomes" id="UP001238088"/>
    </source>
</evidence>
<sequence>MTEANQFKVITHQTAKSGQSVCGDSFYYMTTEKYFICAIADGLGSGQFAHEASSAVTAVIEEHHDKDVDTLMHLSNEALSHKRGAAVGIVKVDFMTKELIYSCVGNIRFFFYGDSDKLMYPMPVTGFLSGKRQVLKTQRFKYESSIKFLMFSDGYNISGIKKIMNKYLSAESTSQLIKANHPSIDDDATFIIGSLR</sequence>
<protein>
    <submittedName>
        <fullName evidence="2">Negative regulator of sigma-B (Phosphoserine phosphatase)</fullName>
        <ecNumber evidence="2">3.1.3.3</ecNumber>
    </submittedName>
</protein>
<dbReference type="InterPro" id="IPR039248">
    <property type="entry name" value="Ptase_RsbX"/>
</dbReference>
<organism evidence="2 3">
    <name type="scientific">Cytobacillus purgationiresistens</name>
    <dbReference type="NCBI Taxonomy" id="863449"/>
    <lineage>
        <taxon>Bacteria</taxon>
        <taxon>Bacillati</taxon>
        <taxon>Bacillota</taxon>
        <taxon>Bacilli</taxon>
        <taxon>Bacillales</taxon>
        <taxon>Bacillaceae</taxon>
        <taxon>Cytobacillus</taxon>
    </lineage>
</organism>